<evidence type="ECO:0000313" key="10">
    <source>
        <dbReference type="Proteomes" id="UP000236248"/>
    </source>
</evidence>
<evidence type="ECO:0000256" key="8">
    <source>
        <dbReference type="SAM" id="Phobius"/>
    </source>
</evidence>
<dbReference type="Gene3D" id="3.30.460.20">
    <property type="entry name" value="CorA soluble domain-like"/>
    <property type="match status" value="1"/>
</dbReference>
<evidence type="ECO:0000256" key="6">
    <source>
        <dbReference type="ARBA" id="ARBA00022989"/>
    </source>
</evidence>
<gene>
    <name evidence="9" type="ORF">NCAV_1238</name>
</gene>
<protein>
    <submittedName>
        <fullName evidence="9">Putative CorA-like transport protein</fullName>
    </submittedName>
</protein>
<comment type="similarity">
    <text evidence="2">Belongs to the CorA metal ion transporter (MIT) (TC 1.A.35) family.</text>
</comment>
<dbReference type="GO" id="GO:0050897">
    <property type="term" value="F:cobalt ion binding"/>
    <property type="evidence" value="ECO:0007669"/>
    <property type="project" value="TreeGrafter"/>
</dbReference>
<dbReference type="CDD" id="cd12822">
    <property type="entry name" value="TmCorA-like"/>
    <property type="match status" value="1"/>
</dbReference>
<organism evidence="9 10">
    <name type="scientific">Candidatus Nitrosocaldus cavascurensis</name>
    <dbReference type="NCBI Taxonomy" id="2058097"/>
    <lineage>
        <taxon>Archaea</taxon>
        <taxon>Nitrososphaerota</taxon>
        <taxon>Nitrososphaeria</taxon>
        <taxon>Candidatus Nitrosocaldales</taxon>
        <taxon>Candidatus Nitrosocaldaceae</taxon>
        <taxon>Candidatus Nitrosocaldus</taxon>
    </lineage>
</organism>
<evidence type="ECO:0000313" key="9">
    <source>
        <dbReference type="EMBL" id="SPC34405.1"/>
    </source>
</evidence>
<name>A0A2K5ARZ6_9ARCH</name>
<comment type="subcellular location">
    <subcellularLocation>
        <location evidence="1">Cell membrane</location>
        <topology evidence="1">Multi-pass membrane protein</topology>
    </subcellularLocation>
</comment>
<dbReference type="PANTHER" id="PTHR46494">
    <property type="entry name" value="CORA FAMILY METAL ION TRANSPORTER (EUROFUNG)"/>
    <property type="match status" value="1"/>
</dbReference>
<dbReference type="SUPFAM" id="SSF143865">
    <property type="entry name" value="CorA soluble domain-like"/>
    <property type="match status" value="1"/>
</dbReference>
<keyword evidence="3" id="KW-0813">Transport</keyword>
<dbReference type="PANTHER" id="PTHR46494:SF1">
    <property type="entry name" value="CORA FAMILY METAL ION TRANSPORTER (EUROFUNG)"/>
    <property type="match status" value="1"/>
</dbReference>
<accession>A0A2K5ARZ6</accession>
<evidence type="ECO:0000256" key="2">
    <source>
        <dbReference type="ARBA" id="ARBA00009765"/>
    </source>
</evidence>
<evidence type="ECO:0000256" key="1">
    <source>
        <dbReference type="ARBA" id="ARBA00004651"/>
    </source>
</evidence>
<evidence type="ECO:0000256" key="3">
    <source>
        <dbReference type="ARBA" id="ARBA00022448"/>
    </source>
</evidence>
<dbReference type="Pfam" id="PF01544">
    <property type="entry name" value="CorA"/>
    <property type="match status" value="1"/>
</dbReference>
<feature type="transmembrane region" description="Helical" evidence="8">
    <location>
        <begin position="297"/>
        <end position="319"/>
    </location>
</feature>
<dbReference type="SUPFAM" id="SSF144083">
    <property type="entry name" value="Magnesium transport protein CorA, transmembrane region"/>
    <property type="match status" value="1"/>
</dbReference>
<keyword evidence="4" id="KW-1003">Cell membrane</keyword>
<keyword evidence="7 8" id="KW-0472">Membrane</keyword>
<evidence type="ECO:0000256" key="5">
    <source>
        <dbReference type="ARBA" id="ARBA00022692"/>
    </source>
</evidence>
<feature type="transmembrane region" description="Helical" evidence="8">
    <location>
        <begin position="255"/>
        <end position="277"/>
    </location>
</feature>
<sequence length="327" mass="37168">MLSNAIWEKSMNALEHINSVDNNGLRWIDVSEPNRSALTTLADTYNLHPLNVEDCLSKIQVPKIDKYANSIFIVIHYPFYSNGVPKNIQLSIFMGFNFLITVHKGEIKPITDLFNACKVDGGNRASIMGNSPAFLLHKIMDAIIDELLHILIKIEGNIEDIEDLVFAENVSAIKAITNIRREILALRRIILPLRRILADVARESQQFSGMDLTPYWNDVKDHLEKAIEVLDTANETINIYKDTDFILSSEKTNKILAILTIVFTLSIPATLIGTFYGMNVILPGGVEDEPWLFLGKYTTFIVMVMISIASALFMLYYFYKRGWLYEK</sequence>
<dbReference type="InterPro" id="IPR002523">
    <property type="entry name" value="MgTranspt_CorA/ZnTranspt_ZntB"/>
</dbReference>
<evidence type="ECO:0000256" key="4">
    <source>
        <dbReference type="ARBA" id="ARBA00022475"/>
    </source>
</evidence>
<keyword evidence="5 8" id="KW-0812">Transmembrane</keyword>
<dbReference type="Proteomes" id="UP000236248">
    <property type="component" value="Chromosome NCAV"/>
</dbReference>
<dbReference type="Gene3D" id="1.20.58.340">
    <property type="entry name" value="Magnesium transport protein CorA, transmembrane region"/>
    <property type="match status" value="2"/>
</dbReference>
<keyword evidence="10" id="KW-1185">Reference proteome</keyword>
<dbReference type="AlphaFoldDB" id="A0A2K5ARZ6"/>
<dbReference type="KEGG" id="ncv:NCAV_1238"/>
<reference evidence="10" key="1">
    <citation type="submission" date="2018-01" db="EMBL/GenBank/DDBJ databases">
        <authorList>
            <person name="Kerou L M."/>
        </authorList>
    </citation>
    <scope>NUCLEOTIDE SEQUENCE [LARGE SCALE GENOMIC DNA]</scope>
    <source>
        <strain evidence="10">SCU2</strain>
    </source>
</reference>
<dbReference type="GO" id="GO:0000287">
    <property type="term" value="F:magnesium ion binding"/>
    <property type="evidence" value="ECO:0007669"/>
    <property type="project" value="TreeGrafter"/>
</dbReference>
<dbReference type="GO" id="GO:0015095">
    <property type="term" value="F:magnesium ion transmembrane transporter activity"/>
    <property type="evidence" value="ECO:0007669"/>
    <property type="project" value="TreeGrafter"/>
</dbReference>
<dbReference type="GO" id="GO:0005886">
    <property type="term" value="C:plasma membrane"/>
    <property type="evidence" value="ECO:0007669"/>
    <property type="project" value="UniProtKB-SubCell"/>
</dbReference>
<dbReference type="EMBL" id="LT981265">
    <property type="protein sequence ID" value="SPC34405.1"/>
    <property type="molecule type" value="Genomic_DNA"/>
</dbReference>
<proteinExistence type="inferred from homology"/>
<evidence type="ECO:0000256" key="7">
    <source>
        <dbReference type="ARBA" id="ARBA00023136"/>
    </source>
</evidence>
<dbReference type="GO" id="GO:0015087">
    <property type="term" value="F:cobalt ion transmembrane transporter activity"/>
    <property type="evidence" value="ECO:0007669"/>
    <property type="project" value="TreeGrafter"/>
</dbReference>
<dbReference type="InterPro" id="IPR045863">
    <property type="entry name" value="CorA_TM1_TM2"/>
</dbReference>
<keyword evidence="6 8" id="KW-1133">Transmembrane helix</keyword>
<dbReference type="InterPro" id="IPR045861">
    <property type="entry name" value="CorA_cytoplasmic_dom"/>
</dbReference>